<evidence type="ECO:0000313" key="4">
    <source>
        <dbReference type="EMBL" id="MBH1651569.1"/>
    </source>
</evidence>
<dbReference type="Proteomes" id="UP000515598">
    <property type="component" value="Chromosome"/>
</dbReference>
<reference evidence="3" key="3">
    <citation type="submission" date="2018-09" db="EMBL/GenBank/DDBJ databases">
        <authorList>
            <person name="Groschel M."/>
            <person name="Kohl T."/>
            <person name="Conchillo-Sole O."/>
            <person name="Mamat U."/>
            <person name="Yero D."/>
            <person name="Niemann S."/>
            <person name="Daura X."/>
            <person name="Gibert I."/>
        </authorList>
    </citation>
    <scope>NUCLEOTIDE SEQUENCE</scope>
    <source>
        <strain evidence="3">OG156</strain>
    </source>
</reference>
<evidence type="ECO:0000313" key="9">
    <source>
        <dbReference type="Proteomes" id="UP000515598"/>
    </source>
</evidence>
<dbReference type="EMBL" id="JADUNP010000007">
    <property type="protein sequence ID" value="MBH1651569.1"/>
    <property type="molecule type" value="Genomic_DNA"/>
</dbReference>
<name>A0A0M0NU78_STEMA</name>
<evidence type="ECO:0000313" key="8">
    <source>
        <dbReference type="Proteomes" id="UP000234414"/>
    </source>
</evidence>
<evidence type="ECO:0000313" key="6">
    <source>
        <dbReference type="EMBL" id="QNG76085.1"/>
    </source>
</evidence>
<protein>
    <recommendedName>
        <fullName evidence="11">Guanylate cyclase domain-containing protein</fullName>
    </recommendedName>
</protein>
<dbReference type="EMBL" id="NEQV01000007">
    <property type="protein sequence ID" value="PJL24636.1"/>
    <property type="molecule type" value="Genomic_DNA"/>
</dbReference>
<dbReference type="Gene3D" id="3.30.70.1230">
    <property type="entry name" value="Nucleotide cyclase"/>
    <property type="match status" value="1"/>
</dbReference>
<dbReference type="AlphaFoldDB" id="A0A0M0NU78"/>
<dbReference type="Proteomes" id="UP001225498">
    <property type="component" value="Unassembled WGS sequence"/>
</dbReference>
<evidence type="ECO:0000313" key="7">
    <source>
        <dbReference type="Proteomes" id="UP000230167"/>
    </source>
</evidence>
<evidence type="ECO:0000313" key="5">
    <source>
        <dbReference type="EMBL" id="PJL24636.1"/>
    </source>
</evidence>
<dbReference type="EMBL" id="CP025298">
    <property type="protein sequence ID" value="AUI07628.1"/>
    <property type="molecule type" value="Genomic_DNA"/>
</dbReference>
<reference evidence="1 8" key="2">
    <citation type="submission" date="2017-12" db="EMBL/GenBank/DDBJ databases">
        <title>Complete Genome Sequence of Stenotrophomonas maltophilia CSM2.</title>
        <authorList>
            <person name="Castro-Jaimes S."/>
            <person name="Lopez-Leal G."/>
            <person name="Barberena Jonas C."/>
            <person name="Bustos P."/>
            <person name="Perez-Oseguera A."/>
            <person name="Cevallos M.A."/>
        </authorList>
    </citation>
    <scope>NUCLEOTIDE SEQUENCE [LARGE SCALE GENOMIC DNA]</scope>
    <source>
        <strain evidence="1 8">CSM2</strain>
    </source>
</reference>
<dbReference type="Proteomes" id="UP000625930">
    <property type="component" value="Unassembled WGS sequence"/>
</dbReference>
<dbReference type="SUPFAM" id="SSF55073">
    <property type="entry name" value="Nucleotide cyclase"/>
    <property type="match status" value="1"/>
</dbReference>
<dbReference type="InterPro" id="IPR029787">
    <property type="entry name" value="Nucleotide_cyclase"/>
</dbReference>
<gene>
    <name evidence="5" type="ORF">B9Y64_18915</name>
    <name evidence="3" type="ORF">D7Y33_19780</name>
    <name evidence="6" type="ORF">GPNADHDJ_00251</name>
    <name evidence="4" type="ORF">I5U67_05210</name>
    <name evidence="2" type="ORF">REH87_000077</name>
    <name evidence="1" type="ORF">SmaCSM2_10705</name>
</gene>
<evidence type="ECO:0008006" key="11">
    <source>
        <dbReference type="Google" id="ProtNLM"/>
    </source>
</evidence>
<organism evidence="2 10">
    <name type="scientific">Stenotrophomonas maltophilia</name>
    <name type="common">Pseudomonas maltophilia</name>
    <name type="synonym">Xanthomonas maltophilia</name>
    <dbReference type="NCBI Taxonomy" id="40324"/>
    <lineage>
        <taxon>Bacteria</taxon>
        <taxon>Pseudomonadati</taxon>
        <taxon>Pseudomonadota</taxon>
        <taxon>Gammaproteobacteria</taxon>
        <taxon>Lysobacterales</taxon>
        <taxon>Lysobacteraceae</taxon>
        <taxon>Stenotrophomonas</taxon>
        <taxon>Stenotrophomonas maltophilia group</taxon>
    </lineage>
</organism>
<reference evidence="5 7" key="1">
    <citation type="journal article" date="2017" name="Front. Microbiol.">
        <title>Double-Face Meets the Bacterial World: The Opportunistic Pathogen Stenotrophomonas maltophilia.</title>
        <authorList>
            <person name="Lira F."/>
            <person name="Berg G."/>
            <person name="Martinez J.L."/>
        </authorList>
    </citation>
    <scope>NUCLEOTIDE SEQUENCE [LARGE SCALE GENOMIC DNA]</scope>
    <source>
        <strain evidence="5 7">EA1</strain>
    </source>
</reference>
<evidence type="ECO:0000313" key="2">
    <source>
        <dbReference type="EMBL" id="EKZ1925127.1"/>
    </source>
</evidence>
<dbReference type="EMBL" id="CP060025">
    <property type="protein sequence ID" value="QNG76085.1"/>
    <property type="molecule type" value="Genomic_DNA"/>
</dbReference>
<reference evidence="6 9" key="5">
    <citation type="submission" date="2020-08" db="EMBL/GenBank/DDBJ databases">
        <title>Phenotypic and transcriptomic analysis of seven clinical Stenotrophomonas maltophilia isolates identify a small set of shared and commonly regulated genes involved in biofilm lifestyle.</title>
        <authorList>
            <person name="Alio I."/>
            <person name="Gudzuhn M."/>
            <person name="Streit W."/>
        </authorList>
    </citation>
    <scope>NUCLEOTIDE SEQUENCE [LARGE SCALE GENOMIC DNA]</scope>
    <source>
        <strain evidence="6 9">UHH_SKK55</strain>
    </source>
</reference>
<dbReference type="EMBL" id="ABLTIR010000001">
    <property type="protein sequence ID" value="EKZ1925127.1"/>
    <property type="molecule type" value="Genomic_DNA"/>
</dbReference>
<reference evidence="2" key="7">
    <citation type="submission" date="2023-08" db="EMBL/GenBank/DDBJ databases">
        <authorList>
            <consortium name="Clinical and Environmental Microbiology Branch: Whole genome sequencing antimicrobial resistance pathogens in the healthcare setting"/>
        </authorList>
    </citation>
    <scope>NUCLEOTIDE SEQUENCE</scope>
    <source>
        <strain evidence="2">2023CJ-00293</strain>
    </source>
</reference>
<sequence length="258" mass="28480">MLYQDKYVAFIDMLGFSALVQESAADMSKLDEIAEAIDRLKNTACCNPATGLLFTYFSDCIVISSSRSPAGLADILSCIRMLAENLLVVDILIRGGLTVGSIHHDSQMIFGPAMLDAYRMECKEARNPMVLVSEEVRSDARAAGLSNLLTWDDEEPDRHYVHYLISYSAYDSNPRAGVVILDSQAALIRHFIAKRLLGAPGKILDKAEWMERYWNEKVATGGILGRVDRVADLVRPNARPFRSRLAVLAPQPGATSVD</sequence>
<dbReference type="Proteomes" id="UP000822271">
    <property type="component" value="Unassembled WGS sequence"/>
</dbReference>
<evidence type="ECO:0000313" key="1">
    <source>
        <dbReference type="EMBL" id="AUI07628.1"/>
    </source>
</evidence>
<proteinExistence type="predicted"/>
<reference evidence="3" key="4">
    <citation type="journal article" date="2020" name="Front. Microbiol.">
        <title>Genetic Variants of the DSF Quorum Sensing System in Stenotrophomonas maltophilia Influence Virulence and Resistance Phenotypes Among Genotypically Diverse Clinical Isolates.</title>
        <authorList>
            <person name="Yero D."/>
            <person name="Huedo P."/>
            <person name="Conchillo-Sole O."/>
            <person name="Martinez-Servat S."/>
            <person name="Mamat U."/>
            <person name="Coves X."/>
            <person name="Llanas F."/>
            <person name="Roca I."/>
            <person name="Vila J."/>
            <person name="Schaible U.E."/>
            <person name="Daura X."/>
            <person name="Gibert I."/>
        </authorList>
    </citation>
    <scope>NUCLEOTIDE SEQUENCE</scope>
    <source>
        <strain evidence="3">OG156</strain>
    </source>
</reference>
<accession>A0A0M0NU78</accession>
<dbReference type="Proteomes" id="UP000234414">
    <property type="component" value="Chromosome"/>
</dbReference>
<dbReference type="OrthoDB" id="9181325at2"/>
<dbReference type="EMBL" id="RAUE01000034">
    <property type="protein sequence ID" value="MBA0313217.1"/>
    <property type="molecule type" value="Genomic_DNA"/>
</dbReference>
<evidence type="ECO:0000313" key="3">
    <source>
        <dbReference type="EMBL" id="MBA0313217.1"/>
    </source>
</evidence>
<evidence type="ECO:0000313" key="10">
    <source>
        <dbReference type="Proteomes" id="UP001225498"/>
    </source>
</evidence>
<reference evidence="4" key="6">
    <citation type="submission" date="2020-11" db="EMBL/GenBank/DDBJ databases">
        <title>Enhanced detection system for hospital associated transmission using whole genome sequencing surveillance.</title>
        <authorList>
            <person name="Harrison L.H."/>
            <person name="Van Tyne D."/>
            <person name="Marsh J.W."/>
            <person name="Griffith M.P."/>
            <person name="Snyder D.J."/>
            <person name="Cooper V.S."/>
            <person name="Mustapha M."/>
        </authorList>
    </citation>
    <scope>NUCLEOTIDE SEQUENCE</scope>
    <source>
        <strain evidence="4">STEN00091</strain>
    </source>
</reference>
<dbReference type="Proteomes" id="UP000230167">
    <property type="component" value="Unassembled WGS sequence"/>
</dbReference>
<dbReference type="RefSeq" id="WP_032966761.1">
    <property type="nucleotide sequence ID" value="NZ_CBCPIZ010000005.1"/>
</dbReference>